<name>A0A8D8X717_9HEMI</name>
<evidence type="ECO:0000256" key="1">
    <source>
        <dbReference type="SAM" id="MobiDB-lite"/>
    </source>
</evidence>
<sequence length="120" mass="12891">MTRCRGAGVGTPTHHTSGPRRPIHVRGTTAAHLQMIVGARWTGATLLGSGPVHGRYVLREGEGGGWFVGWGIRRIGVTARFLDAQVEGDRLSLSGWWITAVLNHRQGFTLGLVRGRGALS</sequence>
<reference evidence="2" key="1">
    <citation type="submission" date="2021-05" db="EMBL/GenBank/DDBJ databases">
        <authorList>
            <person name="Alioto T."/>
            <person name="Alioto T."/>
            <person name="Gomez Garrido J."/>
        </authorList>
    </citation>
    <scope>NUCLEOTIDE SEQUENCE</scope>
</reference>
<organism evidence="2">
    <name type="scientific">Cacopsylla melanoneura</name>
    <dbReference type="NCBI Taxonomy" id="428564"/>
    <lineage>
        <taxon>Eukaryota</taxon>
        <taxon>Metazoa</taxon>
        <taxon>Ecdysozoa</taxon>
        <taxon>Arthropoda</taxon>
        <taxon>Hexapoda</taxon>
        <taxon>Insecta</taxon>
        <taxon>Pterygota</taxon>
        <taxon>Neoptera</taxon>
        <taxon>Paraneoptera</taxon>
        <taxon>Hemiptera</taxon>
        <taxon>Sternorrhyncha</taxon>
        <taxon>Psylloidea</taxon>
        <taxon>Psyllidae</taxon>
        <taxon>Psyllinae</taxon>
        <taxon>Cacopsylla</taxon>
    </lineage>
</organism>
<evidence type="ECO:0000313" key="2">
    <source>
        <dbReference type="EMBL" id="CAG6686117.1"/>
    </source>
</evidence>
<dbReference type="AlphaFoldDB" id="A0A8D8X717"/>
<accession>A0A8D8X717</accession>
<proteinExistence type="predicted"/>
<dbReference type="EMBL" id="HBUF01274995">
    <property type="protein sequence ID" value="CAG6686117.1"/>
    <property type="molecule type" value="Transcribed_RNA"/>
</dbReference>
<protein>
    <submittedName>
        <fullName evidence="2">Uncharacterized protein</fullName>
    </submittedName>
</protein>
<feature type="region of interest" description="Disordered" evidence="1">
    <location>
        <begin position="1"/>
        <end position="23"/>
    </location>
</feature>
<dbReference type="EMBL" id="HBUF01274996">
    <property type="protein sequence ID" value="CAG6686120.1"/>
    <property type="molecule type" value="Transcribed_RNA"/>
</dbReference>